<evidence type="ECO:0000313" key="2">
    <source>
        <dbReference type="EMBL" id="KAJ7356677.1"/>
    </source>
</evidence>
<sequence>MAKQRLQHLNLREINIEVEDKSSGSWVKTTRSKVDLTLLWKVYSSTQDDVVKKKASSGPNSSMYLSACRPVFVPNVSTVYEGRLLEYEDIYGLLPRLDDPDLHYNRVPEVLIYNSVTKKYLPMSFHELHRLGPGLVVNITVVPMAFTWGRAHQKQELGWEYHLMNITVLGCQEDDALSSPSKLVVKRKIVALDLDSSSDERDPKKTASTAKAGSATQSGAQGSGGGEHPK</sequence>
<proteinExistence type="predicted"/>
<dbReference type="EMBL" id="JARIHO010000008">
    <property type="protein sequence ID" value="KAJ7356677.1"/>
    <property type="molecule type" value="Genomic_DNA"/>
</dbReference>
<protein>
    <submittedName>
        <fullName evidence="2">Uncharacterized protein</fullName>
    </submittedName>
</protein>
<organism evidence="2 3">
    <name type="scientific">Mycena albidolilacea</name>
    <dbReference type="NCBI Taxonomy" id="1033008"/>
    <lineage>
        <taxon>Eukaryota</taxon>
        <taxon>Fungi</taxon>
        <taxon>Dikarya</taxon>
        <taxon>Basidiomycota</taxon>
        <taxon>Agaricomycotina</taxon>
        <taxon>Agaricomycetes</taxon>
        <taxon>Agaricomycetidae</taxon>
        <taxon>Agaricales</taxon>
        <taxon>Marasmiineae</taxon>
        <taxon>Mycenaceae</taxon>
        <taxon>Mycena</taxon>
    </lineage>
</organism>
<keyword evidence="3" id="KW-1185">Reference proteome</keyword>
<gene>
    <name evidence="2" type="ORF">DFH08DRAFT_802684</name>
</gene>
<feature type="region of interest" description="Disordered" evidence="1">
    <location>
        <begin position="195"/>
        <end position="230"/>
    </location>
</feature>
<evidence type="ECO:0000256" key="1">
    <source>
        <dbReference type="SAM" id="MobiDB-lite"/>
    </source>
</evidence>
<reference evidence="2" key="1">
    <citation type="submission" date="2023-03" db="EMBL/GenBank/DDBJ databases">
        <title>Massive genome expansion in bonnet fungi (Mycena s.s.) driven by repeated elements and novel gene families across ecological guilds.</title>
        <authorList>
            <consortium name="Lawrence Berkeley National Laboratory"/>
            <person name="Harder C.B."/>
            <person name="Miyauchi S."/>
            <person name="Viragh M."/>
            <person name="Kuo A."/>
            <person name="Thoen E."/>
            <person name="Andreopoulos B."/>
            <person name="Lu D."/>
            <person name="Skrede I."/>
            <person name="Drula E."/>
            <person name="Henrissat B."/>
            <person name="Morin E."/>
            <person name="Kohler A."/>
            <person name="Barry K."/>
            <person name="LaButti K."/>
            <person name="Morin E."/>
            <person name="Salamov A."/>
            <person name="Lipzen A."/>
            <person name="Mereny Z."/>
            <person name="Hegedus B."/>
            <person name="Baldrian P."/>
            <person name="Stursova M."/>
            <person name="Weitz H."/>
            <person name="Taylor A."/>
            <person name="Grigoriev I.V."/>
            <person name="Nagy L.G."/>
            <person name="Martin F."/>
            <person name="Kauserud H."/>
        </authorList>
    </citation>
    <scope>NUCLEOTIDE SEQUENCE</scope>
    <source>
        <strain evidence="2">CBHHK002</strain>
    </source>
</reference>
<dbReference type="Proteomes" id="UP001218218">
    <property type="component" value="Unassembled WGS sequence"/>
</dbReference>
<feature type="compositionally biased region" description="Low complexity" evidence="1">
    <location>
        <begin position="206"/>
        <end position="220"/>
    </location>
</feature>
<accession>A0AAD7AEK2</accession>
<dbReference type="AlphaFoldDB" id="A0AAD7AEK2"/>
<evidence type="ECO:0000313" key="3">
    <source>
        <dbReference type="Proteomes" id="UP001218218"/>
    </source>
</evidence>
<feature type="compositionally biased region" description="Gly residues" evidence="1">
    <location>
        <begin position="221"/>
        <end position="230"/>
    </location>
</feature>
<name>A0AAD7AEK2_9AGAR</name>
<comment type="caution">
    <text evidence="2">The sequence shown here is derived from an EMBL/GenBank/DDBJ whole genome shotgun (WGS) entry which is preliminary data.</text>
</comment>